<accession>A0A645C1X3</accession>
<dbReference type="EMBL" id="VSSQ01021992">
    <property type="protein sequence ID" value="MPM67974.1"/>
    <property type="molecule type" value="Genomic_DNA"/>
</dbReference>
<dbReference type="InterPro" id="IPR010280">
    <property type="entry name" value="U5_MeTrfase_fam"/>
</dbReference>
<evidence type="ECO:0000256" key="1">
    <source>
        <dbReference type="ARBA" id="ARBA00022603"/>
    </source>
</evidence>
<reference evidence="4" key="1">
    <citation type="submission" date="2019-08" db="EMBL/GenBank/DDBJ databases">
        <authorList>
            <person name="Kucharzyk K."/>
            <person name="Murdoch R.W."/>
            <person name="Higgins S."/>
            <person name="Loffler F."/>
        </authorList>
    </citation>
    <scope>NUCLEOTIDE SEQUENCE</scope>
</reference>
<dbReference type="Pfam" id="PF05958">
    <property type="entry name" value="tRNA_U5-meth_tr"/>
    <property type="match status" value="1"/>
</dbReference>
<proteinExistence type="predicted"/>
<dbReference type="PROSITE" id="PS01230">
    <property type="entry name" value="TRMA_1"/>
    <property type="match status" value="1"/>
</dbReference>
<dbReference type="PANTHER" id="PTHR11061:SF30">
    <property type="entry name" value="TRNA (URACIL(54)-C(5))-METHYLTRANSFERASE"/>
    <property type="match status" value="1"/>
</dbReference>
<dbReference type="Gene3D" id="3.40.50.150">
    <property type="entry name" value="Vaccinia Virus protein VP39"/>
    <property type="match status" value="1"/>
</dbReference>
<dbReference type="PROSITE" id="PS51687">
    <property type="entry name" value="SAM_MT_RNA_M5U"/>
    <property type="match status" value="1"/>
</dbReference>
<dbReference type="GO" id="GO:0070475">
    <property type="term" value="P:rRNA base methylation"/>
    <property type="evidence" value="ECO:0007669"/>
    <property type="project" value="TreeGrafter"/>
</dbReference>
<dbReference type="SUPFAM" id="SSF53335">
    <property type="entry name" value="S-adenosyl-L-methionine-dependent methyltransferases"/>
    <property type="match status" value="1"/>
</dbReference>
<dbReference type="InterPro" id="IPR029063">
    <property type="entry name" value="SAM-dependent_MTases_sf"/>
</dbReference>
<protein>
    <submittedName>
        <fullName evidence="4">23S rRNA (Uracil-C(5))-methyltransferase RlmCD</fullName>
        <ecNumber evidence="4">2.1.1.189</ecNumber>
    </submittedName>
</protein>
<keyword evidence="3" id="KW-0949">S-adenosyl-L-methionine</keyword>
<dbReference type="PANTHER" id="PTHR11061">
    <property type="entry name" value="RNA M5U METHYLTRANSFERASE"/>
    <property type="match status" value="1"/>
</dbReference>
<keyword evidence="1 4" id="KW-0489">Methyltransferase</keyword>
<dbReference type="GO" id="GO:0070041">
    <property type="term" value="F:rRNA (uridine-C5-)-methyltransferase activity"/>
    <property type="evidence" value="ECO:0007669"/>
    <property type="project" value="TreeGrafter"/>
</dbReference>
<comment type="caution">
    <text evidence="4">The sequence shown here is derived from an EMBL/GenBank/DDBJ whole genome shotgun (WGS) entry which is preliminary data.</text>
</comment>
<sequence>MVDRAIEDAKHNAEINNIINVEFEAGKAEDVLPRMYSDGKRADVIFLDPPRKGCEVSVIDAVCAIEPDRVVYVSCDPATLARDVRIFAERGYKIDKVQPVDQFCQTTHVESVVLMSKVNL</sequence>
<organism evidence="4">
    <name type="scientific">bioreactor metagenome</name>
    <dbReference type="NCBI Taxonomy" id="1076179"/>
    <lineage>
        <taxon>unclassified sequences</taxon>
        <taxon>metagenomes</taxon>
        <taxon>ecological metagenomes</taxon>
    </lineage>
</organism>
<gene>
    <name evidence="4" type="primary">rlmCD_33</name>
    <name evidence="4" type="ORF">SDC9_114900</name>
</gene>
<evidence type="ECO:0000256" key="3">
    <source>
        <dbReference type="ARBA" id="ARBA00022691"/>
    </source>
</evidence>
<evidence type="ECO:0000256" key="2">
    <source>
        <dbReference type="ARBA" id="ARBA00022679"/>
    </source>
</evidence>
<dbReference type="EC" id="2.1.1.189" evidence="4"/>
<name>A0A645C1X3_9ZZZZ</name>
<evidence type="ECO:0000313" key="4">
    <source>
        <dbReference type="EMBL" id="MPM67974.1"/>
    </source>
</evidence>
<dbReference type="AlphaFoldDB" id="A0A645C1X3"/>
<dbReference type="InterPro" id="IPR030390">
    <property type="entry name" value="MeTrfase_TrmA_AS"/>
</dbReference>
<keyword evidence="2 4" id="KW-0808">Transferase</keyword>